<comment type="catalytic activity">
    <reaction evidence="12 13">
        <text>O-phospho-L-threonyl-[protein] + H2O = L-threonyl-[protein] + phosphate</text>
        <dbReference type="Rhea" id="RHEA:47004"/>
        <dbReference type="Rhea" id="RHEA-COMP:11060"/>
        <dbReference type="Rhea" id="RHEA-COMP:11605"/>
        <dbReference type="ChEBI" id="CHEBI:15377"/>
        <dbReference type="ChEBI" id="CHEBI:30013"/>
        <dbReference type="ChEBI" id="CHEBI:43474"/>
        <dbReference type="ChEBI" id="CHEBI:61977"/>
        <dbReference type="EC" id="3.1.3.16"/>
    </reaction>
</comment>
<comment type="catalytic activity">
    <reaction evidence="11">
        <text>O-phospho-L-seryl-[protein] + H2O = L-seryl-[protein] + phosphate</text>
        <dbReference type="Rhea" id="RHEA:20629"/>
        <dbReference type="Rhea" id="RHEA-COMP:9863"/>
        <dbReference type="Rhea" id="RHEA-COMP:11604"/>
        <dbReference type="ChEBI" id="CHEBI:15377"/>
        <dbReference type="ChEBI" id="CHEBI:29999"/>
        <dbReference type="ChEBI" id="CHEBI:43474"/>
        <dbReference type="ChEBI" id="CHEBI:83421"/>
        <dbReference type="EC" id="3.1.3.16"/>
    </reaction>
</comment>
<dbReference type="EMBL" id="JABBWE010000022">
    <property type="protein sequence ID" value="KAG1795401.1"/>
    <property type="molecule type" value="Genomic_DNA"/>
</dbReference>
<keyword evidence="7" id="KW-0862">Zinc</keyword>
<comment type="caution">
    <text evidence="16">The sequence shown here is derived from an EMBL/GenBank/DDBJ whole genome shotgun (WGS) entry which is preliminary data.</text>
</comment>
<evidence type="ECO:0000256" key="4">
    <source>
        <dbReference type="ARBA" id="ARBA00011112"/>
    </source>
</evidence>
<organism evidence="16 17">
    <name type="scientific">Suillus plorans</name>
    <dbReference type="NCBI Taxonomy" id="116603"/>
    <lineage>
        <taxon>Eukaryota</taxon>
        <taxon>Fungi</taxon>
        <taxon>Dikarya</taxon>
        <taxon>Basidiomycota</taxon>
        <taxon>Agaricomycotina</taxon>
        <taxon>Agaricomycetes</taxon>
        <taxon>Agaricomycetidae</taxon>
        <taxon>Boletales</taxon>
        <taxon>Suillineae</taxon>
        <taxon>Suillaceae</taxon>
        <taxon>Suillus</taxon>
    </lineage>
</organism>
<dbReference type="OrthoDB" id="5593063at2759"/>
<name>A0A9P7AS33_9AGAM</name>
<dbReference type="GeneID" id="64596521"/>
<dbReference type="GO" id="GO:0033192">
    <property type="term" value="F:calmodulin-dependent protein phosphatase activity"/>
    <property type="evidence" value="ECO:0007669"/>
    <property type="project" value="InterPro"/>
</dbReference>
<dbReference type="InterPro" id="IPR006186">
    <property type="entry name" value="Ser/Thr-sp_prot-phosphatase"/>
</dbReference>
<dbReference type="Gene3D" id="3.60.21.10">
    <property type="match status" value="1"/>
</dbReference>
<evidence type="ECO:0000256" key="12">
    <source>
        <dbReference type="ARBA" id="ARBA00048336"/>
    </source>
</evidence>
<keyword evidence="10" id="KW-0408">Iron</keyword>
<dbReference type="FunFam" id="3.60.21.10:FF:000002">
    <property type="entry name" value="Serine/threonine-protein phosphatase"/>
    <property type="match status" value="1"/>
</dbReference>
<evidence type="ECO:0000256" key="11">
    <source>
        <dbReference type="ARBA" id="ARBA00047761"/>
    </source>
</evidence>
<dbReference type="Pfam" id="PF00149">
    <property type="entry name" value="Metallophos"/>
    <property type="match status" value="1"/>
</dbReference>
<dbReference type="PROSITE" id="PS00125">
    <property type="entry name" value="SER_THR_PHOSPHATASE"/>
    <property type="match status" value="1"/>
</dbReference>
<dbReference type="GO" id="GO:0097720">
    <property type="term" value="P:calcineurin-mediated signaling"/>
    <property type="evidence" value="ECO:0007669"/>
    <property type="project" value="InterPro"/>
</dbReference>
<evidence type="ECO:0000256" key="3">
    <source>
        <dbReference type="ARBA" id="ARBA00009905"/>
    </source>
</evidence>
<comment type="similarity">
    <text evidence="3">Belongs to the PPP phosphatase family. PP-2B subfamily.</text>
</comment>
<dbReference type="InterPro" id="IPR004843">
    <property type="entry name" value="Calcineurin-like_PHP"/>
</dbReference>
<evidence type="ECO:0000256" key="9">
    <source>
        <dbReference type="ARBA" id="ARBA00022912"/>
    </source>
</evidence>
<feature type="compositionally biased region" description="Gly residues" evidence="14">
    <location>
        <begin position="615"/>
        <end position="631"/>
    </location>
</feature>
<comment type="subunit">
    <text evidence="4">Composed of two components (A and B), the A component is the catalytic subunit and the B component confers calcium sensitivity.</text>
</comment>
<comment type="cofactor">
    <cofactor evidence="2">
        <name>Fe(3+)</name>
        <dbReference type="ChEBI" id="CHEBI:29034"/>
    </cofactor>
</comment>
<dbReference type="CDD" id="cd07416">
    <property type="entry name" value="MPP_PP2B"/>
    <property type="match status" value="1"/>
</dbReference>
<dbReference type="EC" id="3.1.3.16" evidence="13"/>
<proteinExistence type="inferred from homology"/>
<evidence type="ECO:0000256" key="8">
    <source>
        <dbReference type="ARBA" id="ARBA00022860"/>
    </source>
</evidence>
<evidence type="ECO:0000256" key="6">
    <source>
        <dbReference type="ARBA" id="ARBA00022801"/>
    </source>
</evidence>
<dbReference type="Proteomes" id="UP000719766">
    <property type="component" value="Unassembled WGS sequence"/>
</dbReference>
<feature type="compositionally biased region" description="Low complexity" evidence="14">
    <location>
        <begin position="529"/>
        <end position="559"/>
    </location>
</feature>
<evidence type="ECO:0000256" key="2">
    <source>
        <dbReference type="ARBA" id="ARBA00001965"/>
    </source>
</evidence>
<evidence type="ECO:0000313" key="17">
    <source>
        <dbReference type="Proteomes" id="UP000719766"/>
    </source>
</evidence>
<dbReference type="InterPro" id="IPR029052">
    <property type="entry name" value="Metallo-depent_PP-like"/>
</dbReference>
<evidence type="ECO:0000256" key="7">
    <source>
        <dbReference type="ARBA" id="ARBA00022833"/>
    </source>
</evidence>
<evidence type="ECO:0000256" key="5">
    <source>
        <dbReference type="ARBA" id="ARBA00022723"/>
    </source>
</evidence>
<reference evidence="16" key="1">
    <citation type="journal article" date="2020" name="New Phytol.">
        <title>Comparative genomics reveals dynamic genome evolution in host specialist ectomycorrhizal fungi.</title>
        <authorList>
            <person name="Lofgren L.A."/>
            <person name="Nguyen N.H."/>
            <person name="Vilgalys R."/>
            <person name="Ruytinx J."/>
            <person name="Liao H.L."/>
            <person name="Branco S."/>
            <person name="Kuo A."/>
            <person name="LaButti K."/>
            <person name="Lipzen A."/>
            <person name="Andreopoulos W."/>
            <person name="Pangilinan J."/>
            <person name="Riley R."/>
            <person name="Hundley H."/>
            <person name="Na H."/>
            <person name="Barry K."/>
            <person name="Grigoriev I.V."/>
            <person name="Stajich J.E."/>
            <person name="Kennedy P.G."/>
        </authorList>
    </citation>
    <scope>NUCLEOTIDE SEQUENCE</scope>
    <source>
        <strain evidence="16">S12</strain>
    </source>
</reference>
<dbReference type="PANTHER" id="PTHR45673">
    <property type="entry name" value="SERINE/THREONINE-PROTEIN PHOSPHATASE 2B CATALYTIC SUBUNIT 1-RELATED"/>
    <property type="match status" value="1"/>
</dbReference>
<gene>
    <name evidence="16" type="ORF">HD556DRAFT_1365261</name>
</gene>
<keyword evidence="6 13" id="KW-0378">Hydrolase</keyword>
<feature type="compositionally biased region" description="Polar residues" evidence="14">
    <location>
        <begin position="515"/>
        <end position="525"/>
    </location>
</feature>
<evidence type="ECO:0000259" key="15">
    <source>
        <dbReference type="PROSITE" id="PS00125"/>
    </source>
</evidence>
<protein>
    <recommendedName>
        <fullName evidence="13">Serine/threonine-protein phosphatase</fullName>
        <ecNumber evidence="13">3.1.3.16</ecNumber>
    </recommendedName>
</protein>
<dbReference type="AlphaFoldDB" id="A0A9P7AS33"/>
<keyword evidence="9" id="KW-0904">Protein phosphatase</keyword>
<keyword evidence="5" id="KW-0479">Metal-binding</keyword>
<keyword evidence="17" id="KW-1185">Reference proteome</keyword>
<comment type="cofactor">
    <cofactor evidence="1">
        <name>Zn(2+)</name>
        <dbReference type="ChEBI" id="CHEBI:29105"/>
    </cofactor>
</comment>
<evidence type="ECO:0000256" key="10">
    <source>
        <dbReference type="ARBA" id="ARBA00023004"/>
    </source>
</evidence>
<dbReference type="SMART" id="SM00156">
    <property type="entry name" value="PP2Ac"/>
    <property type="match status" value="1"/>
</dbReference>
<feature type="region of interest" description="Disordered" evidence="14">
    <location>
        <begin position="515"/>
        <end position="631"/>
    </location>
</feature>
<dbReference type="RefSeq" id="XP_041161274.1">
    <property type="nucleotide sequence ID" value="XM_041302757.1"/>
</dbReference>
<evidence type="ECO:0000313" key="16">
    <source>
        <dbReference type="EMBL" id="KAG1795401.1"/>
    </source>
</evidence>
<dbReference type="PRINTS" id="PR00114">
    <property type="entry name" value="STPHPHTASE"/>
</dbReference>
<feature type="domain" description="Serine/threonine specific protein phosphatases" evidence="15">
    <location>
        <begin position="175"/>
        <end position="180"/>
    </location>
</feature>
<dbReference type="InterPro" id="IPR043360">
    <property type="entry name" value="PP2B"/>
</dbReference>
<keyword evidence="8" id="KW-0112">Calmodulin-binding</keyword>
<evidence type="ECO:0000256" key="14">
    <source>
        <dbReference type="SAM" id="MobiDB-lite"/>
    </source>
</evidence>
<accession>A0A9P7AS33</accession>
<dbReference type="SUPFAM" id="SSF56300">
    <property type="entry name" value="Metallo-dependent phosphatases"/>
    <property type="match status" value="1"/>
</dbReference>
<dbReference type="GO" id="GO:0046872">
    <property type="term" value="F:metal ion binding"/>
    <property type="evidence" value="ECO:0007669"/>
    <property type="project" value="UniProtKB-KW"/>
</dbReference>
<dbReference type="GO" id="GO:0005516">
    <property type="term" value="F:calmodulin binding"/>
    <property type="evidence" value="ECO:0007669"/>
    <property type="project" value="UniProtKB-KW"/>
</dbReference>
<evidence type="ECO:0000256" key="1">
    <source>
        <dbReference type="ARBA" id="ARBA00001947"/>
    </source>
</evidence>
<sequence length="631" mass="70663">MHIAQAHVERAIEQIQHKKPLPDIDFTQHVLEDGNTISTQERVVKDVQAPAMNVPTDAQFFSRQDPTKPDVAFLKNHFYREGRVTEDQAIWILEKATALLRAESNVLQVDAPITVCGDIHGQYYDLMKLFEVGGSPADTRYLFLGDYVDRGYFSIECVLYLWSLKIWYPDTLFLLRGNHECRHLTDYFTFKLECKHKYSERIYDACMESFCALPLAAVMNKQFLCIHGGLSPELNTLDDIRAIDRFREPPTHGLMCDILWSDPVEDFGQEKMNESFVHNHVRGCSYFFTYQAACQFLERNNLLSIIRAHEAQDAGYRMYRKTKSTGFPSVMTIFSAPNYLDVYNNKAAVLKYESNVMNIRQFNCTPHPYWLPNFMDVFTWSLPFVGEKITDMLVAVLNTCSKEELEESDEEQVVSRVAHPEEVVERRKIIKNKILAVGRMARVFALLREESEKVSELKSISGSSKLPYGTLALGTEGIKDAISGFEDARKSDIENERLPPELFDAEEAKAYLAQAQSGSLPTTPADTIESPVSPSGVNVGVEPSMSSGSLTSLPSLPSGGQMGSPRTPFKGRHGRQASLGTTMTSPSTRRRSLESTISMIQEALDGKDLETHGLPGNGSPYGGGGGSSSHS</sequence>
<evidence type="ECO:0000256" key="13">
    <source>
        <dbReference type="RuleBase" id="RU004273"/>
    </source>
</evidence>
<dbReference type="InterPro" id="IPR041751">
    <property type="entry name" value="MPP_PP2B"/>
</dbReference>